<dbReference type="CDD" id="cd04301">
    <property type="entry name" value="NAT_SF"/>
    <property type="match status" value="1"/>
</dbReference>
<dbReference type="PANTHER" id="PTHR43877">
    <property type="entry name" value="AMINOALKYLPHOSPHONATE N-ACETYLTRANSFERASE-RELATED-RELATED"/>
    <property type="match status" value="1"/>
</dbReference>
<evidence type="ECO:0000259" key="5">
    <source>
        <dbReference type="PROSITE" id="PS51186"/>
    </source>
</evidence>
<feature type="domain" description="N-acetyltransferase" evidence="5">
    <location>
        <begin position="159"/>
        <end position="311"/>
    </location>
</feature>
<gene>
    <name evidence="4 6" type="primary">mshD</name>
    <name evidence="6" type="ORF">G3T36_00480</name>
</gene>
<keyword evidence="1 4" id="KW-0808">Transferase</keyword>
<proteinExistence type="inferred from homology"/>
<evidence type="ECO:0000256" key="4">
    <source>
        <dbReference type="HAMAP-Rule" id="MF_01698"/>
    </source>
</evidence>
<dbReference type="InterPro" id="IPR016181">
    <property type="entry name" value="Acyl_CoA_acyltransferase"/>
</dbReference>
<evidence type="ECO:0000256" key="1">
    <source>
        <dbReference type="ARBA" id="ARBA00022679"/>
    </source>
</evidence>
<evidence type="ECO:0000313" key="6">
    <source>
        <dbReference type="EMBL" id="NEN04337.1"/>
    </source>
</evidence>
<keyword evidence="7" id="KW-1185">Reference proteome</keyword>
<dbReference type="GO" id="GO:0010125">
    <property type="term" value="P:mycothiol biosynthetic process"/>
    <property type="evidence" value="ECO:0007669"/>
    <property type="project" value="UniProtKB-UniRule"/>
</dbReference>
<keyword evidence="2 4" id="KW-0677">Repeat</keyword>
<sequence>MSDSLRLSVPDLADPNETAGFFRVADAAIDVDGYDPFNEQARLDVQSGRRTPIVATVWSEAEHTRPIGAAIVGRGELDLVIDPLFRGKGYGSVALRGLLATARGNLTAWSHGDHPAARVLADHHGFVPVRRLLQLRSGPLLAPDGDSQGAATRRPREGITIGPFRDEDAAEWVELNARIFESHPEQGRLTVDDLRMRQAEPWFEADDFLVAKDQHGRIVGYDWVKVEPDAAVGEIYVLGVDPTHTGKGTGRALLLAGLERLAERGRTTATVSVEADDSAAVHLYHQLGFTEHTVDVQYRRRIDSDGAFSPH</sequence>
<dbReference type="SUPFAM" id="SSF55729">
    <property type="entry name" value="Acyl-CoA N-acyltransferases (Nat)"/>
    <property type="match status" value="2"/>
</dbReference>
<dbReference type="InterPro" id="IPR050832">
    <property type="entry name" value="Bact_Acetyltransf"/>
</dbReference>
<dbReference type="PROSITE" id="PS51186">
    <property type="entry name" value="GNAT"/>
    <property type="match status" value="2"/>
</dbReference>
<evidence type="ECO:0000256" key="3">
    <source>
        <dbReference type="ARBA" id="ARBA00023315"/>
    </source>
</evidence>
<feature type="binding site" evidence="4">
    <location>
        <begin position="238"/>
        <end position="240"/>
    </location>
    <ligand>
        <name>acetyl-CoA</name>
        <dbReference type="ChEBI" id="CHEBI:57288"/>
        <label>2</label>
    </ligand>
</feature>
<dbReference type="EMBL" id="JAAGWY010000001">
    <property type="protein sequence ID" value="NEN04337.1"/>
    <property type="molecule type" value="Genomic_DNA"/>
</dbReference>
<feature type="domain" description="N-acetyltransferase" evidence="5">
    <location>
        <begin position="7"/>
        <end position="145"/>
    </location>
</feature>
<dbReference type="Proteomes" id="UP000474967">
    <property type="component" value="Unassembled WGS sequence"/>
</dbReference>
<evidence type="ECO:0000313" key="7">
    <source>
        <dbReference type="Proteomes" id="UP000474967"/>
    </source>
</evidence>
<feature type="binding site" evidence="4">
    <location>
        <begin position="245"/>
        <end position="251"/>
    </location>
    <ligand>
        <name>acetyl-CoA</name>
        <dbReference type="ChEBI" id="CHEBI:57288"/>
        <label>2</label>
    </ligand>
</feature>
<comment type="caution">
    <text evidence="4">Lacks conserved residue(s) required for the propagation of feature annotation.</text>
</comment>
<name>A0A6L9XSR6_9MICO</name>
<dbReference type="AlphaFoldDB" id="A0A6L9XSR6"/>
<reference evidence="6 7" key="1">
    <citation type="journal article" date="2014" name="J. Microbiol.">
        <title>Diaminobutyricibacter tongyongensis gen. nov., sp. nov. and Homoserinibacter gongjuensis gen. nov., sp. nov. belong to the family Microbacteriaceae.</title>
        <authorList>
            <person name="Kim S.J."/>
            <person name="Ahn J.H."/>
            <person name="Weon H.Y."/>
            <person name="Hamada M."/>
            <person name="Suzuki K."/>
            <person name="Kwon S.W."/>
        </authorList>
    </citation>
    <scope>NUCLEOTIDE SEQUENCE [LARGE SCALE GENOMIC DNA]</scope>
    <source>
        <strain evidence="6 7">NBRC 108724</strain>
    </source>
</reference>
<keyword evidence="3 4" id="KW-0012">Acyltransferase</keyword>
<dbReference type="EC" id="2.3.1.189" evidence="4"/>
<feature type="binding site" evidence="4">
    <location>
        <position position="39"/>
    </location>
    <ligand>
        <name>1D-myo-inositol 2-(L-cysteinylamino)-2-deoxy-alpha-D-glucopyranoside</name>
        <dbReference type="ChEBI" id="CHEBI:58887"/>
    </ligand>
</feature>
<comment type="catalytic activity">
    <reaction evidence="4">
        <text>1D-myo-inositol 2-(L-cysteinylamino)-2-deoxy-alpha-D-glucopyranoside + acetyl-CoA = mycothiol + CoA + H(+)</text>
        <dbReference type="Rhea" id="RHEA:26172"/>
        <dbReference type="ChEBI" id="CHEBI:15378"/>
        <dbReference type="ChEBI" id="CHEBI:16768"/>
        <dbReference type="ChEBI" id="CHEBI:57287"/>
        <dbReference type="ChEBI" id="CHEBI:57288"/>
        <dbReference type="ChEBI" id="CHEBI:58887"/>
        <dbReference type="EC" id="2.3.1.189"/>
    </reaction>
</comment>
<accession>A0A6L9XSR6</accession>
<comment type="similarity">
    <text evidence="4">Belongs to the acetyltransferase family. MshD subfamily.</text>
</comment>
<feature type="binding site" evidence="4">
    <location>
        <begin position="79"/>
        <end position="81"/>
    </location>
    <ligand>
        <name>acetyl-CoA</name>
        <dbReference type="ChEBI" id="CHEBI:57288"/>
        <label>1</label>
    </ligand>
</feature>
<feature type="binding site" evidence="4">
    <location>
        <position position="225"/>
    </location>
    <ligand>
        <name>1D-myo-inositol 2-(L-cysteinylamino)-2-deoxy-alpha-D-glucopyranoside</name>
        <dbReference type="ChEBI" id="CHEBI:58887"/>
    </ligand>
</feature>
<dbReference type="HAMAP" id="MF_01698">
    <property type="entry name" value="MshD"/>
    <property type="match status" value="1"/>
</dbReference>
<dbReference type="InterPro" id="IPR000182">
    <property type="entry name" value="GNAT_dom"/>
</dbReference>
<dbReference type="NCBIfam" id="TIGR03448">
    <property type="entry name" value="mycothiol_MshD"/>
    <property type="match status" value="1"/>
</dbReference>
<feature type="binding site" evidence="4">
    <location>
        <position position="185"/>
    </location>
    <ligand>
        <name>1D-myo-inositol 2-(L-cysteinylamino)-2-deoxy-alpha-D-glucopyranoside</name>
        <dbReference type="ChEBI" id="CHEBI:58887"/>
    </ligand>
</feature>
<organism evidence="6 7">
    <name type="scientific">Leifsonia tongyongensis</name>
    <dbReference type="NCBI Taxonomy" id="1268043"/>
    <lineage>
        <taxon>Bacteria</taxon>
        <taxon>Bacillati</taxon>
        <taxon>Actinomycetota</taxon>
        <taxon>Actinomycetes</taxon>
        <taxon>Micrococcales</taxon>
        <taxon>Microbacteriaceae</taxon>
        <taxon>Leifsonia</taxon>
    </lineage>
</organism>
<dbReference type="RefSeq" id="WP_163287481.1">
    <property type="nucleotide sequence ID" value="NZ_JAAGWY010000001.1"/>
</dbReference>
<evidence type="ECO:0000256" key="2">
    <source>
        <dbReference type="ARBA" id="ARBA00022737"/>
    </source>
</evidence>
<dbReference type="Gene3D" id="3.40.630.30">
    <property type="match status" value="1"/>
</dbReference>
<dbReference type="GO" id="GO:0035447">
    <property type="term" value="F:mycothiol synthase activity"/>
    <property type="evidence" value="ECO:0007669"/>
    <property type="project" value="UniProtKB-UniRule"/>
</dbReference>
<comment type="caution">
    <text evidence="6">The sequence shown here is derived from an EMBL/GenBank/DDBJ whole genome shotgun (WGS) entry which is preliminary data.</text>
</comment>
<dbReference type="Pfam" id="PF00583">
    <property type="entry name" value="Acetyltransf_1"/>
    <property type="match status" value="1"/>
</dbReference>
<dbReference type="InterPro" id="IPR017813">
    <property type="entry name" value="Mycothiol_AcTrfase"/>
</dbReference>
<comment type="function">
    <text evidence="4">Catalyzes the transfer of acetyl from acetyl-CoA to desacetylmycothiol (Cys-GlcN-Ins) to form mycothiol.</text>
</comment>
<feature type="binding site" evidence="4">
    <location>
        <position position="234"/>
    </location>
    <ligand>
        <name>1D-myo-inositol 2-(L-cysteinylamino)-2-deoxy-alpha-D-glucopyranoside</name>
        <dbReference type="ChEBI" id="CHEBI:58887"/>
    </ligand>
</feature>
<comment type="subunit">
    <text evidence="4">Monomer.</text>
</comment>
<protein>
    <recommendedName>
        <fullName evidence="4">Mycothiol acetyltransferase</fullName>
        <shortName evidence="4">MSH acetyltransferase</shortName>
        <ecNumber evidence="4">2.3.1.189</ecNumber>
    </recommendedName>
    <alternativeName>
        <fullName evidence="4">Mycothiol synthase</fullName>
    </alternativeName>
</protein>